<evidence type="ECO:0000313" key="2">
    <source>
        <dbReference type="Proteomes" id="UP000280834"/>
    </source>
</evidence>
<accession>A0A3P7TDX3</accession>
<reference evidence="1 2" key="1">
    <citation type="submission" date="2018-11" db="EMBL/GenBank/DDBJ databases">
        <authorList>
            <consortium name="Pathogen Informatics"/>
        </authorList>
    </citation>
    <scope>NUCLEOTIDE SEQUENCE [LARGE SCALE GENOMIC DNA]</scope>
</reference>
<protein>
    <submittedName>
        <fullName evidence="1">Uncharacterized protein</fullName>
    </submittedName>
</protein>
<dbReference type="Proteomes" id="UP000280834">
    <property type="component" value="Unassembled WGS sequence"/>
</dbReference>
<evidence type="ECO:0000313" key="1">
    <source>
        <dbReference type="EMBL" id="VDO18079.1"/>
    </source>
</evidence>
<gene>
    <name evidence="1" type="ORF">BTMF_LOCUS5433</name>
</gene>
<dbReference type="EMBL" id="UZAG01005832">
    <property type="protein sequence ID" value="VDO18079.1"/>
    <property type="molecule type" value="Genomic_DNA"/>
</dbReference>
<keyword evidence="2" id="KW-1185">Reference proteome</keyword>
<organism evidence="1 2">
    <name type="scientific">Brugia timori</name>
    <dbReference type="NCBI Taxonomy" id="42155"/>
    <lineage>
        <taxon>Eukaryota</taxon>
        <taxon>Metazoa</taxon>
        <taxon>Ecdysozoa</taxon>
        <taxon>Nematoda</taxon>
        <taxon>Chromadorea</taxon>
        <taxon>Rhabditida</taxon>
        <taxon>Spirurina</taxon>
        <taxon>Spiruromorpha</taxon>
        <taxon>Filarioidea</taxon>
        <taxon>Onchocercidae</taxon>
        <taxon>Brugia</taxon>
    </lineage>
</organism>
<name>A0A3P7TDX3_9BILA</name>
<dbReference type="AlphaFoldDB" id="A0A3P7TDX3"/>
<proteinExistence type="predicted"/>
<sequence length="82" mass="9543">MQCTVVERFSFCKRRCCFLHQLSPASVSNRNRGSLVCRDSMGVWLVRIFGVFWNRDSLGQSGTILIAHMVYRCCTLLLRLWL</sequence>